<dbReference type="FunFam" id="1.25.40.10:FF:000200">
    <property type="entry name" value="protein sel-1 homolog 1 precursor"/>
    <property type="match status" value="1"/>
</dbReference>
<evidence type="ECO:0000313" key="20">
    <source>
        <dbReference type="Proteomes" id="UP000018936"/>
    </source>
</evidence>
<evidence type="ECO:0000256" key="8">
    <source>
        <dbReference type="ARBA" id="ARBA00023136"/>
    </source>
</evidence>
<feature type="non-terminal residue" evidence="19">
    <location>
        <position position="1"/>
    </location>
</feature>
<dbReference type="FunFam" id="1.25.40.10:FF:000208">
    <property type="entry name" value="Protein sel-1 homolog 1"/>
    <property type="match status" value="1"/>
</dbReference>
<dbReference type="PROSITE" id="PS00023">
    <property type="entry name" value="FN2_1"/>
    <property type="match status" value="1"/>
</dbReference>
<gene>
    <name evidence="19" type="primary">SEL1L</name>
    <name evidence="19" type="ORF">L345_02452</name>
</gene>
<feature type="compositionally biased region" description="Acidic residues" evidence="16">
    <location>
        <begin position="39"/>
        <end position="48"/>
    </location>
</feature>
<feature type="domain" description="Fibronectin type-II" evidence="18">
    <location>
        <begin position="134"/>
        <end position="182"/>
    </location>
</feature>
<dbReference type="GO" id="GO:0007219">
    <property type="term" value="P:Notch signaling pathway"/>
    <property type="evidence" value="ECO:0007669"/>
    <property type="project" value="UniProtKB-KW"/>
</dbReference>
<evidence type="ECO:0000256" key="15">
    <source>
        <dbReference type="PROSITE-ProRule" id="PRU00479"/>
    </source>
</evidence>
<dbReference type="PANTHER" id="PTHR11102">
    <property type="entry name" value="SEL-1-LIKE PROTEIN"/>
    <property type="match status" value="1"/>
</dbReference>
<evidence type="ECO:0000256" key="1">
    <source>
        <dbReference type="ARBA" id="ARBA00004115"/>
    </source>
</evidence>
<proteinExistence type="inferred from homology"/>
<evidence type="ECO:0000256" key="13">
    <source>
        <dbReference type="ARBA" id="ARBA00068339"/>
    </source>
</evidence>
<reference evidence="19 20" key="1">
    <citation type="journal article" date="2013" name="Proc. Natl. Acad. Sci. U.S.A.">
        <title>The king cobra genome reveals dynamic gene evolution and adaptation in the snake venom system.</title>
        <authorList>
            <person name="Vonk F.J."/>
            <person name="Casewell N.R."/>
            <person name="Henkel C.V."/>
            <person name="Heimberg A.M."/>
            <person name="Jansen H.J."/>
            <person name="McCleary R.J."/>
            <person name="Kerkkamp H.M."/>
            <person name="Vos R.A."/>
            <person name="Guerreiro I."/>
            <person name="Calvete J.J."/>
            <person name="Wuster W."/>
            <person name="Woods A.E."/>
            <person name="Logan J.M."/>
            <person name="Harrison R.A."/>
            <person name="Castoe T.A."/>
            <person name="de Koning A.P."/>
            <person name="Pollock D.D."/>
            <person name="Yandell M."/>
            <person name="Calderon D."/>
            <person name="Renjifo C."/>
            <person name="Currier R.B."/>
            <person name="Salgado D."/>
            <person name="Pla D."/>
            <person name="Sanz L."/>
            <person name="Hyder A.S."/>
            <person name="Ribeiro J.M."/>
            <person name="Arntzen J.W."/>
            <person name="van den Thillart G.E."/>
            <person name="Boetzer M."/>
            <person name="Pirovano W."/>
            <person name="Dirks R.P."/>
            <person name="Spaink H.P."/>
            <person name="Duboule D."/>
            <person name="McGlinn E."/>
            <person name="Kini R.M."/>
            <person name="Richardson M.K."/>
        </authorList>
    </citation>
    <scope>NUCLEOTIDE SEQUENCE</scope>
    <source>
        <tissue evidence="19">Blood</tissue>
    </source>
</reference>
<evidence type="ECO:0000313" key="19">
    <source>
        <dbReference type="EMBL" id="ETE71725.1"/>
    </source>
</evidence>
<evidence type="ECO:0000256" key="12">
    <source>
        <dbReference type="ARBA" id="ARBA00054921"/>
    </source>
</evidence>
<protein>
    <recommendedName>
        <fullName evidence="13">Protein sel-1 homolog 1</fullName>
    </recommendedName>
    <alternativeName>
        <fullName evidence="14">Suppressor of lin-12-like protein 1</fullName>
    </alternativeName>
</protein>
<keyword evidence="20" id="KW-1185">Reference proteome</keyword>
<dbReference type="GO" id="GO:0036503">
    <property type="term" value="P:ERAD pathway"/>
    <property type="evidence" value="ECO:0007669"/>
    <property type="project" value="UniProtKB-ARBA"/>
</dbReference>
<dbReference type="Proteomes" id="UP000018936">
    <property type="component" value="Unassembled WGS sequence"/>
</dbReference>
<dbReference type="Gene3D" id="1.25.40.10">
    <property type="entry name" value="Tetratricopeptide repeat domain"/>
    <property type="match status" value="3"/>
</dbReference>
<dbReference type="PROSITE" id="PS51092">
    <property type="entry name" value="FN2_2"/>
    <property type="match status" value="1"/>
</dbReference>
<evidence type="ECO:0000259" key="18">
    <source>
        <dbReference type="PROSITE" id="PS51092"/>
    </source>
</evidence>
<sequence length="785" mass="87944">MYGCEQHRSLRRILTSEVTCGRKLVFTLVRGTCSAGYGGDEEAAQEESFESKSTLPSEEQVKDHSAGAQVVAGQIFIDSEDPEALAEDGDSFGEEDKERTMERLSSLELSALLNKDLEEVEAEKTVLTAIGGTADGELCWFPFLFMEREYSECTADGREDGRLWCATTYDYKADQKWGFCETEEESHKRKQMQEAEDVYQTGMKILNESRKKAQKKEAYQYFLRAADMNHTKAMERVSYTLLFGDYLKQNIQSAKELFEKLTEEGSPKGQTALGFLYASGLGVDSSQAKALVYYTFGALGGNLIAHMILGYRYWAGIGVLQSCESALTHYRLVANHVASDISLTGGTVVQRIRLPDEIENPGMASGMLEEDLIQYYQFLAEKGDVQAQRAFEYFNQAANAGNSHAMAFLGKMYSEGSDIVPQSNETALQYFKKAADMGNPVGQSGLGMAYLYGRGVPVNYELALKYFQKAAEQGWVDGQLQLGSMYYNGIGVKKDYKQAYKYFNLASQGGHILAFYNLAQMHATGTGVMRSCHTAVELFKNVCERGRWSERLMTAYNSYKDGNTNSAVVQYLLLAEQGYEVAQSNAAFILDQKEASIIEENETYPRALLHWNRAASQGYTAARLKLGDYHFYGFGTEVDYETAFIHYRLATEQQHSAQAMFNLGYMHEKGLGIKQDIHLAKRFYDMAADASPDAQVPVFLALCKLGIIYAFQYVQETNVKEIFSHLDMDQLFGPEWDLYLMTIIALLLGTVIAYRQRQHQGVPRPAGPRPVVPPQEPAPEQQPPQ</sequence>
<dbReference type="InterPro" id="IPR011990">
    <property type="entry name" value="TPR-like_helical_dom_sf"/>
</dbReference>
<evidence type="ECO:0000256" key="7">
    <source>
        <dbReference type="ARBA" id="ARBA00022989"/>
    </source>
</evidence>
<dbReference type="Pfam" id="PF00040">
    <property type="entry name" value="fn2"/>
    <property type="match status" value="1"/>
</dbReference>
<comment type="caution">
    <text evidence="19">The sequence shown here is derived from an EMBL/GenBank/DDBJ whole genome shotgun (WGS) entry which is preliminary data.</text>
</comment>
<dbReference type="InterPro" id="IPR036943">
    <property type="entry name" value="FN_type2_sf"/>
</dbReference>
<feature type="disulfide bond" evidence="15">
    <location>
        <begin position="153"/>
        <end position="180"/>
    </location>
</feature>
<evidence type="ECO:0000256" key="4">
    <source>
        <dbReference type="ARBA" id="ARBA00022737"/>
    </source>
</evidence>
<dbReference type="SUPFAM" id="SSF57440">
    <property type="entry name" value="Kringle-like"/>
    <property type="match status" value="1"/>
</dbReference>
<dbReference type="PRINTS" id="PR00013">
    <property type="entry name" value="FNTYPEII"/>
</dbReference>
<keyword evidence="4" id="KW-0677">Repeat</keyword>
<dbReference type="GO" id="GO:0005789">
    <property type="term" value="C:endoplasmic reticulum membrane"/>
    <property type="evidence" value="ECO:0007669"/>
    <property type="project" value="UniProtKB-SubCell"/>
</dbReference>
<keyword evidence="3" id="KW-0732">Signal</keyword>
<evidence type="ECO:0000256" key="6">
    <source>
        <dbReference type="ARBA" id="ARBA00022976"/>
    </source>
</evidence>
<evidence type="ECO:0000256" key="17">
    <source>
        <dbReference type="SAM" id="Phobius"/>
    </source>
</evidence>
<dbReference type="AlphaFoldDB" id="V8PBL4"/>
<evidence type="ECO:0000256" key="9">
    <source>
        <dbReference type="ARBA" id="ARBA00023157"/>
    </source>
</evidence>
<dbReference type="InterPro" id="IPR013806">
    <property type="entry name" value="Kringle-like"/>
</dbReference>
<feature type="disulfide bond" evidence="15">
    <location>
        <begin position="139"/>
        <end position="165"/>
    </location>
</feature>
<name>V8PBL4_OPHHA</name>
<feature type="compositionally biased region" description="Pro residues" evidence="16">
    <location>
        <begin position="765"/>
        <end position="785"/>
    </location>
</feature>
<keyword evidence="10" id="KW-0325">Glycoprotein</keyword>
<organism evidence="19 20">
    <name type="scientific">Ophiophagus hannah</name>
    <name type="common">King cobra</name>
    <name type="synonym">Naja hannah</name>
    <dbReference type="NCBI Taxonomy" id="8665"/>
    <lineage>
        <taxon>Eukaryota</taxon>
        <taxon>Metazoa</taxon>
        <taxon>Chordata</taxon>
        <taxon>Craniata</taxon>
        <taxon>Vertebrata</taxon>
        <taxon>Euteleostomi</taxon>
        <taxon>Lepidosauria</taxon>
        <taxon>Squamata</taxon>
        <taxon>Bifurcata</taxon>
        <taxon>Unidentata</taxon>
        <taxon>Episquamata</taxon>
        <taxon>Toxicofera</taxon>
        <taxon>Serpentes</taxon>
        <taxon>Colubroidea</taxon>
        <taxon>Elapidae</taxon>
        <taxon>Elapinae</taxon>
        <taxon>Ophiophagus</taxon>
    </lineage>
</organism>
<keyword evidence="5" id="KW-0256">Endoplasmic reticulum</keyword>
<evidence type="ECO:0000256" key="16">
    <source>
        <dbReference type="SAM" id="MobiDB-lite"/>
    </source>
</evidence>
<dbReference type="FunFam" id="1.25.40.10:FF:000193">
    <property type="entry name" value="protein sel-1 homolog 1 isoform X1"/>
    <property type="match status" value="1"/>
</dbReference>
<evidence type="ECO:0000256" key="3">
    <source>
        <dbReference type="ARBA" id="ARBA00022729"/>
    </source>
</evidence>
<evidence type="ECO:0000256" key="2">
    <source>
        <dbReference type="ARBA" id="ARBA00022692"/>
    </source>
</evidence>
<accession>V8PBL4</accession>
<dbReference type="FunFam" id="2.10.10.10:FF:000001">
    <property type="entry name" value="Fibronectin 1a isoform 1"/>
    <property type="match status" value="1"/>
</dbReference>
<dbReference type="InterPro" id="IPR006597">
    <property type="entry name" value="Sel1-like"/>
</dbReference>
<dbReference type="InterPro" id="IPR050767">
    <property type="entry name" value="Sel1_AlgK"/>
</dbReference>
<dbReference type="InterPro" id="IPR000562">
    <property type="entry name" value="FN_type2_dom"/>
</dbReference>
<comment type="function">
    <text evidence="12">Plays a role in the endoplasmic reticulum quality control (ERQC) system also called ER-associated degradation (ERAD) involved in ubiquitin-dependent degradation of misfolded endoplasmic reticulum proteins. Enhances SYVN1 stability. Plays a role in LPL maturation and secretion. Required for normal differentiation of the pancreas epithelium, and for normal exocrine function and survival of pancreatic cells. May play a role in Notch signaling.</text>
</comment>
<comment type="similarity">
    <text evidence="11">Belongs to the sel-1 family.</text>
</comment>
<dbReference type="SMART" id="SM00059">
    <property type="entry name" value="FN2"/>
    <property type="match status" value="1"/>
</dbReference>
<evidence type="ECO:0000256" key="10">
    <source>
        <dbReference type="ARBA" id="ARBA00023180"/>
    </source>
</evidence>
<comment type="subcellular location">
    <subcellularLocation>
        <location evidence="1">Endoplasmic reticulum membrane</location>
        <topology evidence="1">Single-pass type I membrane protein</topology>
    </subcellularLocation>
</comment>
<feature type="transmembrane region" description="Helical" evidence="17">
    <location>
        <begin position="736"/>
        <end position="754"/>
    </location>
</feature>
<evidence type="ECO:0000256" key="5">
    <source>
        <dbReference type="ARBA" id="ARBA00022824"/>
    </source>
</evidence>
<keyword evidence="8 17" id="KW-0472">Membrane</keyword>
<dbReference type="OrthoDB" id="27934at2759"/>
<keyword evidence="9 15" id="KW-1015">Disulfide bond</keyword>
<dbReference type="PANTHER" id="PTHR11102:SF147">
    <property type="entry name" value="SEL1L ADAPTOR SUBUNIT OF ERAD E3 UBIQUITIN LIGASE"/>
    <property type="match status" value="1"/>
</dbReference>
<dbReference type="Pfam" id="PF08238">
    <property type="entry name" value="Sel1"/>
    <property type="match status" value="11"/>
</dbReference>
<dbReference type="SMART" id="SM00671">
    <property type="entry name" value="SEL1"/>
    <property type="match status" value="10"/>
</dbReference>
<dbReference type="CDD" id="cd00062">
    <property type="entry name" value="FN2"/>
    <property type="match status" value="1"/>
</dbReference>
<keyword evidence="7 17" id="KW-1133">Transmembrane helix</keyword>
<dbReference type="EMBL" id="AZIM01000319">
    <property type="protein sequence ID" value="ETE71725.1"/>
    <property type="molecule type" value="Genomic_DNA"/>
</dbReference>
<keyword evidence="6" id="KW-0914">Notch signaling pathway</keyword>
<evidence type="ECO:0000256" key="14">
    <source>
        <dbReference type="ARBA" id="ARBA00076627"/>
    </source>
</evidence>
<feature type="region of interest" description="Disordered" evidence="16">
    <location>
        <begin position="759"/>
        <end position="785"/>
    </location>
</feature>
<keyword evidence="2 17" id="KW-0812">Transmembrane</keyword>
<dbReference type="GO" id="GO:0015031">
    <property type="term" value="P:protein transport"/>
    <property type="evidence" value="ECO:0007669"/>
    <property type="project" value="UniProtKB-ARBA"/>
</dbReference>
<dbReference type="SUPFAM" id="SSF81901">
    <property type="entry name" value="HCP-like"/>
    <property type="match status" value="3"/>
</dbReference>
<dbReference type="Gene3D" id="2.10.10.10">
    <property type="entry name" value="Fibronectin, type II, collagen-binding"/>
    <property type="match status" value="1"/>
</dbReference>
<evidence type="ECO:0000256" key="11">
    <source>
        <dbReference type="ARBA" id="ARBA00038101"/>
    </source>
</evidence>
<feature type="region of interest" description="Disordered" evidence="16">
    <location>
        <begin position="39"/>
        <end position="61"/>
    </location>
</feature>